<evidence type="ECO:0000313" key="1">
    <source>
        <dbReference type="EMBL" id="KMP09578.1"/>
    </source>
</evidence>
<organism evidence="1 2">
    <name type="scientific">Coccidioides immitis RMSCC 2394</name>
    <dbReference type="NCBI Taxonomy" id="404692"/>
    <lineage>
        <taxon>Eukaryota</taxon>
        <taxon>Fungi</taxon>
        <taxon>Dikarya</taxon>
        <taxon>Ascomycota</taxon>
        <taxon>Pezizomycotina</taxon>
        <taxon>Eurotiomycetes</taxon>
        <taxon>Eurotiomycetidae</taxon>
        <taxon>Onygenales</taxon>
        <taxon>Onygenaceae</taxon>
        <taxon>Coccidioides</taxon>
    </lineage>
</organism>
<protein>
    <submittedName>
        <fullName evidence="1">Uncharacterized protein</fullName>
    </submittedName>
</protein>
<proteinExistence type="predicted"/>
<sequence>MVVGAGAIRCERKPTDDSHSSCTTFRRSSPSRLTQACSSCLTGHERPDFVENLALLPDDDDDDDAAGTPDVEHLGRNLEHRAHSVLGPAMRCSRPENATY</sequence>
<name>A0A0J6YRK1_COCIT</name>
<gene>
    <name evidence="1" type="ORF">CIRG_09748</name>
</gene>
<dbReference type="AlphaFoldDB" id="A0A0J6YRK1"/>
<accession>A0A0J6YRK1</accession>
<dbReference type="Proteomes" id="UP000054565">
    <property type="component" value="Unassembled WGS sequence"/>
</dbReference>
<reference evidence="2" key="1">
    <citation type="journal article" date="2010" name="Genome Res.">
        <title>Population genomic sequencing of Coccidioides fungi reveals recent hybridization and transposon control.</title>
        <authorList>
            <person name="Neafsey D.E."/>
            <person name="Barker B.M."/>
            <person name="Sharpton T.J."/>
            <person name="Stajich J.E."/>
            <person name="Park D.J."/>
            <person name="Whiston E."/>
            <person name="Hung C.-Y."/>
            <person name="McMahan C."/>
            <person name="White J."/>
            <person name="Sykes S."/>
            <person name="Heiman D."/>
            <person name="Young S."/>
            <person name="Zeng Q."/>
            <person name="Abouelleil A."/>
            <person name="Aftuck L."/>
            <person name="Bessette D."/>
            <person name="Brown A."/>
            <person name="FitzGerald M."/>
            <person name="Lui A."/>
            <person name="Macdonald J.P."/>
            <person name="Priest M."/>
            <person name="Orbach M.J."/>
            <person name="Galgiani J.N."/>
            <person name="Kirkland T.N."/>
            <person name="Cole G.T."/>
            <person name="Birren B.W."/>
            <person name="Henn M.R."/>
            <person name="Taylor J.W."/>
            <person name="Rounsley S.D."/>
        </authorList>
    </citation>
    <scope>NUCLEOTIDE SEQUENCE [LARGE SCALE GENOMIC DNA]</scope>
    <source>
        <strain evidence="2">RMSCC 2394</strain>
    </source>
</reference>
<dbReference type="EMBL" id="DS028099">
    <property type="protein sequence ID" value="KMP09578.1"/>
    <property type="molecule type" value="Genomic_DNA"/>
</dbReference>
<evidence type="ECO:0000313" key="2">
    <source>
        <dbReference type="Proteomes" id="UP000054565"/>
    </source>
</evidence>